<dbReference type="Pfam" id="PF00535">
    <property type="entry name" value="Glycos_transf_2"/>
    <property type="match status" value="1"/>
</dbReference>
<comment type="similarity">
    <text evidence="8">Belongs to the glycosyltransferase 2 family. CrtQ subfamily.</text>
</comment>
<evidence type="ECO:0000259" key="10">
    <source>
        <dbReference type="Pfam" id="PF00535"/>
    </source>
</evidence>
<dbReference type="AlphaFoldDB" id="A0A101FXF1"/>
<protein>
    <recommendedName>
        <fullName evidence="9">4,4'-diaponeurosporenoate glycosyltransferase</fullName>
    </recommendedName>
</protein>
<feature type="domain" description="Glycosyltransferase 2-like" evidence="10">
    <location>
        <begin position="21"/>
        <end position="166"/>
    </location>
</feature>
<comment type="subcellular location">
    <subcellularLocation>
        <location evidence="1">Cell membrane</location>
    </subcellularLocation>
</comment>
<comment type="pathway">
    <text evidence="7">Carotenoid biosynthesis; staphyloxanthin biosynthesis; staphyloxanthin from farnesyl diphosphate: step 4/5.</text>
</comment>
<evidence type="ECO:0000313" key="11">
    <source>
        <dbReference type="EMBL" id="KUK46204.1"/>
    </source>
</evidence>
<organism evidence="11 12">
    <name type="scientific">Anaerolinea thermophila</name>
    <dbReference type="NCBI Taxonomy" id="167964"/>
    <lineage>
        <taxon>Bacteria</taxon>
        <taxon>Bacillati</taxon>
        <taxon>Chloroflexota</taxon>
        <taxon>Anaerolineae</taxon>
        <taxon>Anaerolineales</taxon>
        <taxon>Anaerolineaceae</taxon>
        <taxon>Anaerolinea</taxon>
    </lineage>
</organism>
<sequence length="290" mass="32627">MKTNRYSHKTSLQGRNNPCLTIIIPTLNEIAYLPGLFDALDVQTRPPNEVIVADAGSTDGTLELARTRGVRVVRGGMPAIGRNAGARAAGGYLLLFLDADVLPPPDFIERVLEEFERKEYDVATCFITALGENPLDRMICMGTNLYFRIIQPVSPHAPGFCILSKRIAHEKMGGFDESLTLSEDIDYARRAKRCGKFGFLSSTRIPVSMRRVGKEGLVGLGLKYAWCEIYALMGKPVRNVPFEYEFGMFSPPTKSNRLEFLQIRRLRHRWSKLVSPMQKFIRNLQGQLGR</sequence>
<dbReference type="InterPro" id="IPR001173">
    <property type="entry name" value="Glyco_trans_2-like"/>
</dbReference>
<dbReference type="Gene3D" id="3.90.550.10">
    <property type="entry name" value="Spore Coat Polysaccharide Biosynthesis Protein SpsA, Chain A"/>
    <property type="match status" value="1"/>
</dbReference>
<accession>A0A101FXF1</accession>
<dbReference type="GO" id="GO:0016757">
    <property type="term" value="F:glycosyltransferase activity"/>
    <property type="evidence" value="ECO:0007669"/>
    <property type="project" value="UniProtKB-KW"/>
</dbReference>
<evidence type="ECO:0000256" key="9">
    <source>
        <dbReference type="ARBA" id="ARBA00040345"/>
    </source>
</evidence>
<keyword evidence="3" id="KW-0328">Glycosyltransferase</keyword>
<evidence type="ECO:0000256" key="1">
    <source>
        <dbReference type="ARBA" id="ARBA00004236"/>
    </source>
</evidence>
<dbReference type="EMBL" id="LGFU01000056">
    <property type="protein sequence ID" value="KUK46204.1"/>
    <property type="molecule type" value="Genomic_DNA"/>
</dbReference>
<evidence type="ECO:0000256" key="3">
    <source>
        <dbReference type="ARBA" id="ARBA00022676"/>
    </source>
</evidence>
<keyword evidence="5" id="KW-0472">Membrane</keyword>
<dbReference type="SUPFAM" id="SSF53448">
    <property type="entry name" value="Nucleotide-diphospho-sugar transferases"/>
    <property type="match status" value="1"/>
</dbReference>
<dbReference type="PANTHER" id="PTHR43646">
    <property type="entry name" value="GLYCOSYLTRANSFERASE"/>
    <property type="match status" value="1"/>
</dbReference>
<dbReference type="PANTHER" id="PTHR43646:SF2">
    <property type="entry name" value="GLYCOSYLTRANSFERASE 2-LIKE DOMAIN-CONTAINING PROTEIN"/>
    <property type="match status" value="1"/>
</dbReference>
<dbReference type="InterPro" id="IPR029044">
    <property type="entry name" value="Nucleotide-diphossugar_trans"/>
</dbReference>
<evidence type="ECO:0000313" key="12">
    <source>
        <dbReference type="Proteomes" id="UP000064249"/>
    </source>
</evidence>
<keyword evidence="2" id="KW-1003">Cell membrane</keyword>
<dbReference type="Proteomes" id="UP000064249">
    <property type="component" value="Unassembled WGS sequence"/>
</dbReference>
<name>A0A101FXF1_9CHLR</name>
<evidence type="ECO:0000256" key="7">
    <source>
        <dbReference type="ARBA" id="ARBA00037904"/>
    </source>
</evidence>
<gene>
    <name evidence="11" type="ORF">XD73_0921</name>
</gene>
<reference evidence="11 12" key="1">
    <citation type="journal article" date="2015" name="MBio">
        <title>Genome-Resolved Metagenomic Analysis Reveals Roles for Candidate Phyla and Other Microbial Community Members in Biogeochemical Transformations in Oil Reservoirs.</title>
        <authorList>
            <person name="Hu P."/>
            <person name="Tom L."/>
            <person name="Singh A."/>
            <person name="Thomas B.C."/>
            <person name="Baker B.J."/>
            <person name="Piceno Y.M."/>
            <person name="Andersen G.L."/>
            <person name="Banfield J.F."/>
        </authorList>
    </citation>
    <scope>NUCLEOTIDE SEQUENCE [LARGE SCALE GENOMIC DNA]</scope>
    <source>
        <strain evidence="11">46_16</strain>
    </source>
</reference>
<comment type="function">
    <text evidence="6">Catalyzes the glycosylation of 4,4'-diaponeurosporenoate, i.e. the esterification of glucose at the C1'' position with the carboxyl group of 4,4'-diaponeurosporenic acid, to form glycosyl-4,4'-diaponeurosporenoate. This is a step in the biosynthesis of staphyloxanthin, an orange pigment present in most staphylococci strains.</text>
</comment>
<evidence type="ECO:0000256" key="2">
    <source>
        <dbReference type="ARBA" id="ARBA00022475"/>
    </source>
</evidence>
<comment type="caution">
    <text evidence="11">The sequence shown here is derived from an EMBL/GenBank/DDBJ whole genome shotgun (WGS) entry which is preliminary data.</text>
</comment>
<evidence type="ECO:0000256" key="5">
    <source>
        <dbReference type="ARBA" id="ARBA00023136"/>
    </source>
</evidence>
<dbReference type="GO" id="GO:0005886">
    <property type="term" value="C:plasma membrane"/>
    <property type="evidence" value="ECO:0007669"/>
    <property type="project" value="UniProtKB-SubCell"/>
</dbReference>
<evidence type="ECO:0000256" key="6">
    <source>
        <dbReference type="ARBA" id="ARBA00037281"/>
    </source>
</evidence>
<evidence type="ECO:0000256" key="8">
    <source>
        <dbReference type="ARBA" id="ARBA00038120"/>
    </source>
</evidence>
<proteinExistence type="inferred from homology"/>
<keyword evidence="4 11" id="KW-0808">Transferase</keyword>
<evidence type="ECO:0000256" key="4">
    <source>
        <dbReference type="ARBA" id="ARBA00022679"/>
    </source>
</evidence>